<evidence type="ECO:0008006" key="2">
    <source>
        <dbReference type="Google" id="ProtNLM"/>
    </source>
</evidence>
<evidence type="ECO:0000313" key="1">
    <source>
        <dbReference type="EMBL" id="HHR92273.1"/>
    </source>
</evidence>
<protein>
    <recommendedName>
        <fullName evidence="2">IS1 family transposase</fullName>
    </recommendedName>
</protein>
<sequence>MRCTRCRSPRVIRFIDGFGKERLFCKDCWNSFPVNPVVLPDQKRLSEFNLQLSYKPNLFR</sequence>
<organism evidence="1">
    <name type="scientific">candidate division CPR3 bacterium</name>
    <dbReference type="NCBI Taxonomy" id="2268181"/>
    <lineage>
        <taxon>Bacteria</taxon>
        <taxon>Bacteria division CPR3</taxon>
    </lineage>
</organism>
<comment type="caution">
    <text evidence="1">The sequence shown here is derived from an EMBL/GenBank/DDBJ whole genome shotgun (WGS) entry which is preliminary data.</text>
</comment>
<proteinExistence type="predicted"/>
<accession>A0A7C5YR94</accession>
<dbReference type="EMBL" id="DRVY01000058">
    <property type="protein sequence ID" value="HHR92273.1"/>
    <property type="molecule type" value="Genomic_DNA"/>
</dbReference>
<gene>
    <name evidence="1" type="ORF">ENL96_02055</name>
</gene>
<reference evidence="1" key="1">
    <citation type="journal article" date="2020" name="mSystems">
        <title>Genome- and Community-Level Interaction Insights into Carbon Utilization and Element Cycling Functions of Hydrothermarchaeota in Hydrothermal Sediment.</title>
        <authorList>
            <person name="Zhou Z."/>
            <person name="Liu Y."/>
            <person name="Xu W."/>
            <person name="Pan J."/>
            <person name="Luo Z.H."/>
            <person name="Li M."/>
        </authorList>
    </citation>
    <scope>NUCLEOTIDE SEQUENCE [LARGE SCALE GENOMIC DNA]</scope>
    <source>
        <strain evidence="1">SpSt-1042</strain>
    </source>
</reference>
<name>A0A7C5YR94_UNCC3</name>
<dbReference type="AlphaFoldDB" id="A0A7C5YR94"/>